<evidence type="ECO:0000313" key="8">
    <source>
        <dbReference type="EMBL" id="KAF4737724.1"/>
    </source>
</evidence>
<dbReference type="Pfam" id="PF01428">
    <property type="entry name" value="zf-AN1"/>
    <property type="match status" value="1"/>
</dbReference>
<proteinExistence type="predicted"/>
<name>A0A7J6SXL6_PEROL</name>
<dbReference type="PROSITE" id="PS51036">
    <property type="entry name" value="ZF_A20"/>
    <property type="match status" value="1"/>
</dbReference>
<comment type="caution">
    <text evidence="8">The sequence shown here is derived from an EMBL/GenBank/DDBJ whole genome shotgun (WGS) entry which is preliminary data.</text>
</comment>
<dbReference type="SMART" id="SM00213">
    <property type="entry name" value="UBQ"/>
    <property type="match status" value="1"/>
</dbReference>
<dbReference type="Proteomes" id="UP000553632">
    <property type="component" value="Unassembled WGS sequence"/>
</dbReference>
<dbReference type="PROSITE" id="PS51039">
    <property type="entry name" value="ZF_AN1"/>
    <property type="match status" value="1"/>
</dbReference>
<dbReference type="PROSITE" id="PS50053">
    <property type="entry name" value="UBIQUITIN_2"/>
    <property type="match status" value="1"/>
</dbReference>
<evidence type="ECO:0000256" key="2">
    <source>
        <dbReference type="ARBA" id="ARBA00022771"/>
    </source>
</evidence>
<feature type="domain" description="A20-type" evidence="6">
    <location>
        <begin position="110"/>
        <end position="144"/>
    </location>
</feature>
<dbReference type="EMBL" id="JABANO010014946">
    <property type="protein sequence ID" value="KAF4737724.1"/>
    <property type="molecule type" value="Genomic_DNA"/>
</dbReference>
<evidence type="ECO:0000256" key="1">
    <source>
        <dbReference type="ARBA" id="ARBA00022723"/>
    </source>
</evidence>
<dbReference type="PANTHER" id="PTHR10634">
    <property type="entry name" value="AN1-TYPE ZINC FINGER PROTEIN"/>
    <property type="match status" value="1"/>
</dbReference>
<dbReference type="PANTHER" id="PTHR10634:SF149">
    <property type="entry name" value="AN1-TYPE DOMAIN-CONTAINING PROTEIN-RELATED"/>
    <property type="match status" value="1"/>
</dbReference>
<dbReference type="Gene3D" id="3.10.20.90">
    <property type="entry name" value="Phosphatidylinositol 3-kinase Catalytic Subunit, Chain A, domain 1"/>
    <property type="match status" value="1"/>
</dbReference>
<evidence type="ECO:0000259" key="7">
    <source>
        <dbReference type="PROSITE" id="PS51039"/>
    </source>
</evidence>
<accession>A0A7J6SXL6</accession>
<evidence type="ECO:0000259" key="6">
    <source>
        <dbReference type="PROSITE" id="PS51036"/>
    </source>
</evidence>
<dbReference type="InterPro" id="IPR050652">
    <property type="entry name" value="AN1_A20_ZnFinger"/>
</dbReference>
<evidence type="ECO:0000313" key="9">
    <source>
        <dbReference type="Proteomes" id="UP000553632"/>
    </source>
</evidence>
<dbReference type="Pfam" id="PF01754">
    <property type="entry name" value="zf-A20"/>
    <property type="match status" value="1"/>
</dbReference>
<dbReference type="InterPro" id="IPR000626">
    <property type="entry name" value="Ubiquitin-like_dom"/>
</dbReference>
<dbReference type="Gene3D" id="4.10.1110.10">
    <property type="entry name" value="AN1-like Zinc finger"/>
    <property type="match status" value="1"/>
</dbReference>
<dbReference type="SUPFAM" id="SSF57716">
    <property type="entry name" value="Glucocorticoid receptor-like (DNA-binding domain)"/>
    <property type="match status" value="1"/>
</dbReference>
<gene>
    <name evidence="8" type="primary">RABGEF1</name>
    <name evidence="8" type="ORF">FOZ63_014297</name>
</gene>
<dbReference type="InterPro" id="IPR002653">
    <property type="entry name" value="Znf_A20"/>
</dbReference>
<dbReference type="FunFam" id="4.10.1110.10:FF:000001">
    <property type="entry name" value="Zinc finger AN1-type containing 6"/>
    <property type="match status" value="1"/>
</dbReference>
<sequence>MSSSENNTLTLHFKLTGGKPFVLENIDSALTVAELKRLASQSDHCSIPAVQMKMFYKGKQLQDADTLSSRKIASGSTLLLIKGPKPANTEDVNMEIAQEASTSSSATAAAAAPVPCKGGCGFFGNPDTDNYCSKCWKDLKEKEEKEKEEAVGAYQNDSVYTQRFSQEEKARLEAEKVDESVEASDDRPVQSDVNRCWTCGKRIGLTGVRCRCGYYFCSTHRYAEAHQCDYDYKTNERRKLAKANPVVMADKLDDKA</sequence>
<dbReference type="InterPro" id="IPR029071">
    <property type="entry name" value="Ubiquitin-like_domsf"/>
</dbReference>
<dbReference type="GO" id="GO:0003677">
    <property type="term" value="F:DNA binding"/>
    <property type="evidence" value="ECO:0007669"/>
    <property type="project" value="InterPro"/>
</dbReference>
<keyword evidence="2 4" id="KW-0863">Zinc-finger</keyword>
<evidence type="ECO:0000259" key="5">
    <source>
        <dbReference type="PROSITE" id="PS50053"/>
    </source>
</evidence>
<keyword evidence="3" id="KW-0862">Zinc</keyword>
<keyword evidence="1" id="KW-0479">Metal-binding</keyword>
<dbReference type="Pfam" id="PF00240">
    <property type="entry name" value="ubiquitin"/>
    <property type="match status" value="1"/>
</dbReference>
<protein>
    <submittedName>
        <fullName evidence="8">Rab5 GDP/GTP exchange factor</fullName>
    </submittedName>
</protein>
<feature type="domain" description="Ubiquitin-like" evidence="5">
    <location>
        <begin position="9"/>
        <end position="81"/>
    </location>
</feature>
<dbReference type="InterPro" id="IPR000058">
    <property type="entry name" value="Znf_AN1"/>
</dbReference>
<dbReference type="SUPFAM" id="SSF118310">
    <property type="entry name" value="AN1-like Zinc finger"/>
    <property type="match status" value="1"/>
</dbReference>
<dbReference type="InterPro" id="IPR035896">
    <property type="entry name" value="AN1-like_Znf"/>
</dbReference>
<reference evidence="8 9" key="1">
    <citation type="submission" date="2020-04" db="EMBL/GenBank/DDBJ databases">
        <title>Perkinsus olseni comparative genomics.</title>
        <authorList>
            <person name="Bogema D.R."/>
        </authorList>
    </citation>
    <scope>NUCLEOTIDE SEQUENCE [LARGE SCALE GENOMIC DNA]</scope>
    <source>
        <strain evidence="8 9">ATCC PRA-207</strain>
    </source>
</reference>
<dbReference type="Gene3D" id="1.20.5.4770">
    <property type="match status" value="1"/>
</dbReference>
<evidence type="ECO:0000256" key="4">
    <source>
        <dbReference type="PROSITE-ProRule" id="PRU00449"/>
    </source>
</evidence>
<dbReference type="SMART" id="SM00154">
    <property type="entry name" value="ZnF_AN1"/>
    <property type="match status" value="1"/>
</dbReference>
<keyword evidence="9" id="KW-1185">Reference proteome</keyword>
<evidence type="ECO:0000256" key="3">
    <source>
        <dbReference type="ARBA" id="ARBA00022833"/>
    </source>
</evidence>
<dbReference type="GO" id="GO:0008270">
    <property type="term" value="F:zinc ion binding"/>
    <property type="evidence" value="ECO:0007669"/>
    <property type="project" value="UniProtKB-KW"/>
</dbReference>
<dbReference type="SMART" id="SM00259">
    <property type="entry name" value="ZnF_A20"/>
    <property type="match status" value="1"/>
</dbReference>
<dbReference type="AlphaFoldDB" id="A0A7J6SXL6"/>
<dbReference type="OMA" id="DVNRCWT"/>
<dbReference type="SUPFAM" id="SSF54236">
    <property type="entry name" value="Ubiquitin-like"/>
    <property type="match status" value="1"/>
</dbReference>
<feature type="domain" description="AN1-type" evidence="7">
    <location>
        <begin position="190"/>
        <end position="236"/>
    </location>
</feature>
<organism evidence="8 9">
    <name type="scientific">Perkinsus olseni</name>
    <name type="common">Perkinsus atlanticus</name>
    <dbReference type="NCBI Taxonomy" id="32597"/>
    <lineage>
        <taxon>Eukaryota</taxon>
        <taxon>Sar</taxon>
        <taxon>Alveolata</taxon>
        <taxon>Perkinsozoa</taxon>
        <taxon>Perkinsea</taxon>
        <taxon>Perkinsida</taxon>
        <taxon>Perkinsidae</taxon>
        <taxon>Perkinsus</taxon>
    </lineage>
</organism>